<name>A0ABD3ATD6_9GENT</name>
<keyword evidence="1" id="KW-1133">Transmembrane helix</keyword>
<protein>
    <submittedName>
        <fullName evidence="2">Uncharacterized protein</fullName>
    </submittedName>
</protein>
<reference evidence="2 3" key="1">
    <citation type="submission" date="2024-11" db="EMBL/GenBank/DDBJ databases">
        <title>A near-complete genome assembly of Cinchona calisaya.</title>
        <authorList>
            <person name="Lian D.C."/>
            <person name="Zhao X.W."/>
            <person name="Wei L."/>
        </authorList>
    </citation>
    <scope>NUCLEOTIDE SEQUENCE [LARGE SCALE GENOMIC DNA]</scope>
    <source>
        <tissue evidence="2">Nenye</tissue>
    </source>
</reference>
<dbReference type="Proteomes" id="UP001630127">
    <property type="component" value="Unassembled WGS sequence"/>
</dbReference>
<evidence type="ECO:0000313" key="3">
    <source>
        <dbReference type="Proteomes" id="UP001630127"/>
    </source>
</evidence>
<keyword evidence="1" id="KW-0812">Transmembrane</keyword>
<comment type="caution">
    <text evidence="2">The sequence shown here is derived from an EMBL/GenBank/DDBJ whole genome shotgun (WGS) entry which is preliminary data.</text>
</comment>
<evidence type="ECO:0000256" key="1">
    <source>
        <dbReference type="SAM" id="Phobius"/>
    </source>
</evidence>
<proteinExistence type="predicted"/>
<evidence type="ECO:0000313" key="2">
    <source>
        <dbReference type="EMBL" id="KAL3534466.1"/>
    </source>
</evidence>
<keyword evidence="1" id="KW-0472">Membrane</keyword>
<dbReference type="AlphaFoldDB" id="A0ABD3ATD6"/>
<organism evidence="2 3">
    <name type="scientific">Cinchona calisaya</name>
    <dbReference type="NCBI Taxonomy" id="153742"/>
    <lineage>
        <taxon>Eukaryota</taxon>
        <taxon>Viridiplantae</taxon>
        <taxon>Streptophyta</taxon>
        <taxon>Embryophyta</taxon>
        <taxon>Tracheophyta</taxon>
        <taxon>Spermatophyta</taxon>
        <taxon>Magnoliopsida</taxon>
        <taxon>eudicotyledons</taxon>
        <taxon>Gunneridae</taxon>
        <taxon>Pentapetalae</taxon>
        <taxon>asterids</taxon>
        <taxon>lamiids</taxon>
        <taxon>Gentianales</taxon>
        <taxon>Rubiaceae</taxon>
        <taxon>Cinchonoideae</taxon>
        <taxon>Cinchoneae</taxon>
        <taxon>Cinchona</taxon>
    </lineage>
</organism>
<sequence length="109" mass="12457">MPEESFIAHSPVASPRLPLEAPSMLSLKNGISRESHLNAMDGLIFFQRKLPIKPLVLYSNSFDFVIVTGNVVVFWMIQDRIEDTTMPEFETLPSNLNKFLTFQIPNNYI</sequence>
<gene>
    <name evidence="2" type="ORF">ACH5RR_002927</name>
</gene>
<accession>A0ABD3ATD6</accession>
<keyword evidence="3" id="KW-1185">Reference proteome</keyword>
<dbReference type="EMBL" id="JBJUIK010000002">
    <property type="protein sequence ID" value="KAL3534466.1"/>
    <property type="molecule type" value="Genomic_DNA"/>
</dbReference>
<feature type="transmembrane region" description="Helical" evidence="1">
    <location>
        <begin position="55"/>
        <end position="77"/>
    </location>
</feature>